<gene>
    <name evidence="1" type="ORF">SPRG_04713</name>
</gene>
<dbReference type="Proteomes" id="UP000030745">
    <property type="component" value="Unassembled WGS sequence"/>
</dbReference>
<dbReference type="OMA" id="EESAPHF"/>
<proteinExistence type="predicted"/>
<organism evidence="1 2">
    <name type="scientific">Saprolegnia parasitica (strain CBS 223.65)</name>
    <dbReference type="NCBI Taxonomy" id="695850"/>
    <lineage>
        <taxon>Eukaryota</taxon>
        <taxon>Sar</taxon>
        <taxon>Stramenopiles</taxon>
        <taxon>Oomycota</taxon>
        <taxon>Saprolegniomycetes</taxon>
        <taxon>Saprolegniales</taxon>
        <taxon>Saprolegniaceae</taxon>
        <taxon>Saprolegnia</taxon>
    </lineage>
</organism>
<dbReference type="EMBL" id="KK583200">
    <property type="protein sequence ID" value="KDO30812.1"/>
    <property type="molecule type" value="Genomic_DNA"/>
</dbReference>
<sequence length="173" mass="19331">MLRKFAQRCVLPRAQPRMARFLSSAPKEDEASSESTLLDLHFTQEADGVQRPFRFVGVRDVEVEDKRFEDRDESVKPKNASVVLRNAYGQANFISLYVDALPKVVEYMKQNGIPHEPVTTGADGVDLVTIPPTEESAPHFNLCDKPAFVELVQASADLIAEFDANEKAHTVEN</sequence>
<name>A0A067CVI6_SAPPC</name>
<protein>
    <submittedName>
        <fullName evidence="1">Uncharacterized protein</fullName>
    </submittedName>
</protein>
<keyword evidence="2" id="KW-1185">Reference proteome</keyword>
<dbReference type="RefSeq" id="XP_012198509.1">
    <property type="nucleotide sequence ID" value="XM_012343119.1"/>
</dbReference>
<dbReference type="KEGG" id="spar:SPRG_04713"/>
<evidence type="ECO:0000313" key="2">
    <source>
        <dbReference type="Proteomes" id="UP000030745"/>
    </source>
</evidence>
<dbReference type="VEuPathDB" id="FungiDB:SPRG_04713"/>
<reference evidence="1 2" key="1">
    <citation type="journal article" date="2013" name="PLoS Genet.">
        <title>Distinctive expansion of potential virulence genes in the genome of the oomycete fish pathogen Saprolegnia parasitica.</title>
        <authorList>
            <person name="Jiang R.H."/>
            <person name="de Bruijn I."/>
            <person name="Haas B.J."/>
            <person name="Belmonte R."/>
            <person name="Lobach L."/>
            <person name="Christie J."/>
            <person name="van den Ackerveken G."/>
            <person name="Bottin A."/>
            <person name="Bulone V."/>
            <person name="Diaz-Moreno S.M."/>
            <person name="Dumas B."/>
            <person name="Fan L."/>
            <person name="Gaulin E."/>
            <person name="Govers F."/>
            <person name="Grenville-Briggs L.J."/>
            <person name="Horner N.R."/>
            <person name="Levin J.Z."/>
            <person name="Mammella M."/>
            <person name="Meijer H.J."/>
            <person name="Morris P."/>
            <person name="Nusbaum C."/>
            <person name="Oome S."/>
            <person name="Phillips A.J."/>
            <person name="van Rooyen D."/>
            <person name="Rzeszutek E."/>
            <person name="Saraiva M."/>
            <person name="Secombes C.J."/>
            <person name="Seidl M.F."/>
            <person name="Snel B."/>
            <person name="Stassen J.H."/>
            <person name="Sykes S."/>
            <person name="Tripathy S."/>
            <person name="van den Berg H."/>
            <person name="Vega-Arreguin J.C."/>
            <person name="Wawra S."/>
            <person name="Young S.K."/>
            <person name="Zeng Q."/>
            <person name="Dieguez-Uribeondo J."/>
            <person name="Russ C."/>
            <person name="Tyler B.M."/>
            <person name="van West P."/>
        </authorList>
    </citation>
    <scope>NUCLEOTIDE SEQUENCE [LARGE SCALE GENOMIC DNA]</scope>
    <source>
        <strain evidence="1 2">CBS 223.65</strain>
    </source>
</reference>
<dbReference type="AlphaFoldDB" id="A0A067CVI6"/>
<dbReference type="GeneID" id="24127144"/>
<dbReference type="OrthoDB" id="59376at2759"/>
<evidence type="ECO:0000313" key="1">
    <source>
        <dbReference type="EMBL" id="KDO30812.1"/>
    </source>
</evidence>
<accession>A0A067CVI6</accession>